<evidence type="ECO:0000313" key="2">
    <source>
        <dbReference type="Proteomes" id="UP000786811"/>
    </source>
</evidence>
<protein>
    <submittedName>
        <fullName evidence="1">Uncharacterized protein</fullName>
    </submittedName>
</protein>
<organism evidence="1 2">
    <name type="scientific">Cotesia congregata</name>
    <name type="common">Parasitoid wasp</name>
    <name type="synonym">Apanteles congregatus</name>
    <dbReference type="NCBI Taxonomy" id="51543"/>
    <lineage>
        <taxon>Eukaryota</taxon>
        <taxon>Metazoa</taxon>
        <taxon>Ecdysozoa</taxon>
        <taxon>Arthropoda</taxon>
        <taxon>Hexapoda</taxon>
        <taxon>Insecta</taxon>
        <taxon>Pterygota</taxon>
        <taxon>Neoptera</taxon>
        <taxon>Endopterygota</taxon>
        <taxon>Hymenoptera</taxon>
        <taxon>Apocrita</taxon>
        <taxon>Ichneumonoidea</taxon>
        <taxon>Braconidae</taxon>
        <taxon>Microgastrinae</taxon>
        <taxon>Cotesia</taxon>
    </lineage>
</organism>
<dbReference type="AlphaFoldDB" id="A0A8J2EGC1"/>
<evidence type="ECO:0000313" key="1">
    <source>
        <dbReference type="EMBL" id="CAG5074391.1"/>
    </source>
</evidence>
<keyword evidence="2" id="KW-1185">Reference proteome</keyword>
<reference evidence="1" key="1">
    <citation type="submission" date="2021-04" db="EMBL/GenBank/DDBJ databases">
        <authorList>
            <person name="Chebbi M.A.C M."/>
        </authorList>
    </citation>
    <scope>NUCLEOTIDE SEQUENCE</scope>
</reference>
<comment type="caution">
    <text evidence="1">The sequence shown here is derived from an EMBL/GenBank/DDBJ whole genome shotgun (WGS) entry which is preliminary data.</text>
</comment>
<sequence length="111" mass="12564">MSASHDSDSSTENCNYSEDGWCQCQSNTGCLTSLDCTGWRPWGNAATGICPGPCQCEEEQAWNSVVPPRPNYHWVKNFIELRRQWSDHARKNFIKFNQVPKSKNSTLPAPK</sequence>
<name>A0A8J2EGC1_COTCN</name>
<gene>
    <name evidence="1" type="ORF">HICCMSTLAB_LOCUS1053</name>
</gene>
<accession>A0A8J2EGC1</accession>
<dbReference type="EMBL" id="CAJNRD030001114">
    <property type="protein sequence ID" value="CAG5074391.1"/>
    <property type="molecule type" value="Genomic_DNA"/>
</dbReference>
<dbReference type="OrthoDB" id="7699760at2759"/>
<feature type="non-terminal residue" evidence="1">
    <location>
        <position position="111"/>
    </location>
</feature>
<dbReference type="Proteomes" id="UP000786811">
    <property type="component" value="Unassembled WGS sequence"/>
</dbReference>
<proteinExistence type="predicted"/>